<accession>A0A128A3Z3</accession>
<proteinExistence type="predicted"/>
<reference evidence="2" key="1">
    <citation type="submission" date="2015-10" db="EMBL/GenBank/DDBJ databases">
        <authorList>
            <person name="Lehtovirta-Morley L.E."/>
            <person name="Vieille C."/>
        </authorList>
    </citation>
    <scope>NUCLEOTIDE SEQUENCE [LARGE SCALE GENOMIC DNA]</scope>
</reference>
<gene>
    <name evidence="1" type="ORF">NDEV_1319</name>
</gene>
<name>A0A128A3Z3_9ARCH</name>
<evidence type="ECO:0000313" key="2">
    <source>
        <dbReference type="Proteomes" id="UP000196239"/>
    </source>
</evidence>
<evidence type="ECO:0000313" key="1">
    <source>
        <dbReference type="EMBL" id="CUR52084.1"/>
    </source>
</evidence>
<organism evidence="1 2">
    <name type="scientific">Nitrosotalea devaniterrae</name>
    <dbReference type="NCBI Taxonomy" id="1078905"/>
    <lineage>
        <taxon>Archaea</taxon>
        <taxon>Nitrososphaerota</taxon>
        <taxon>Nitrososphaeria</taxon>
        <taxon>Nitrosotaleales</taxon>
        <taxon>Nitrosotaleaceae</taxon>
        <taxon>Nitrosotalea</taxon>
    </lineage>
</organism>
<keyword evidence="2" id="KW-1185">Reference proteome</keyword>
<dbReference type="AlphaFoldDB" id="A0A128A3Z3"/>
<protein>
    <submittedName>
        <fullName evidence="1">Uncharacterized protein</fullName>
    </submittedName>
</protein>
<dbReference type="Proteomes" id="UP000196239">
    <property type="component" value="Chromosome 1"/>
</dbReference>
<sequence>MVLNGISKQHGLRILKGVKIALRSMVLDFEDESSKKPDSKEL</sequence>
<dbReference type="EMBL" id="LN890280">
    <property type="protein sequence ID" value="CUR52084.1"/>
    <property type="molecule type" value="Genomic_DNA"/>
</dbReference>
<dbReference type="KEGG" id="ndv:NDEV_1319"/>